<dbReference type="PANTHER" id="PTHR47545:SF1">
    <property type="entry name" value="MULTIFUNCTIONAL CCA PROTEIN"/>
    <property type="match status" value="1"/>
</dbReference>
<name>A0A1Y6DA62_9GAMM</name>
<evidence type="ECO:0000313" key="4">
    <source>
        <dbReference type="Proteomes" id="UP000192923"/>
    </source>
</evidence>
<organism evidence="3 4">
    <name type="scientific">Methylomagnum ishizawai</name>
    <dbReference type="NCBI Taxonomy" id="1760988"/>
    <lineage>
        <taxon>Bacteria</taxon>
        <taxon>Pseudomonadati</taxon>
        <taxon>Pseudomonadota</taxon>
        <taxon>Gammaproteobacteria</taxon>
        <taxon>Methylococcales</taxon>
        <taxon>Methylococcaceae</taxon>
        <taxon>Methylomagnum</taxon>
    </lineage>
</organism>
<evidence type="ECO:0000256" key="1">
    <source>
        <dbReference type="ARBA" id="ARBA00022741"/>
    </source>
</evidence>
<evidence type="ECO:0000259" key="2">
    <source>
        <dbReference type="PROSITE" id="PS51831"/>
    </source>
</evidence>
<dbReference type="Gene3D" id="1.10.3090.10">
    <property type="entry name" value="cca-adding enzyme, domain 2"/>
    <property type="match status" value="1"/>
</dbReference>
<dbReference type="AlphaFoldDB" id="A0A1Y6DA62"/>
<keyword evidence="4" id="KW-1185">Reference proteome</keyword>
<dbReference type="Proteomes" id="UP000192923">
    <property type="component" value="Unassembled WGS sequence"/>
</dbReference>
<evidence type="ECO:0000313" key="3">
    <source>
        <dbReference type="EMBL" id="SMF97543.1"/>
    </source>
</evidence>
<sequence>MSAATHALSGPELLLALRAAALAAYGSEPATLPGLRALPDGCDTLEPPQAWPILAYGLMGPHPARMLLLLRQHGALLALLPEVDALFGVPQSADDPPEVDIGLHQCALLEETAKIDAPLATRWAALLHKLGKAGSPREFWPGHYGHEARGIPLVEAVCARFQVPEDCLALARLAVRECDRVHRAVDMRATAIAGLLERAEAPRHPERFARLLDICACDYRAYPGQALETYPKADKLRRALAAYTGVEPAPARTAAELFESRAQAVAQALRSERWTE</sequence>
<dbReference type="SUPFAM" id="SSF81891">
    <property type="entry name" value="Poly A polymerase C-terminal region-like"/>
    <property type="match status" value="1"/>
</dbReference>
<dbReference type="GO" id="GO:0016740">
    <property type="term" value="F:transferase activity"/>
    <property type="evidence" value="ECO:0007669"/>
    <property type="project" value="UniProtKB-KW"/>
</dbReference>
<accession>A0A1Y6DA62</accession>
<reference evidence="3 4" key="1">
    <citation type="submission" date="2016-12" db="EMBL/GenBank/DDBJ databases">
        <authorList>
            <person name="Song W.-J."/>
            <person name="Kurnit D.M."/>
        </authorList>
    </citation>
    <scope>NUCLEOTIDE SEQUENCE [LARGE SCALE GENOMIC DNA]</scope>
    <source>
        <strain evidence="3 4">175</strain>
    </source>
</reference>
<dbReference type="STRING" id="1760988.SAMN02949497_0113"/>
<dbReference type="InterPro" id="IPR050124">
    <property type="entry name" value="tRNA_CCA-adding_enzyme"/>
</dbReference>
<keyword evidence="1" id="KW-0547">Nucleotide-binding</keyword>
<dbReference type="GO" id="GO:0000166">
    <property type="term" value="F:nucleotide binding"/>
    <property type="evidence" value="ECO:0007669"/>
    <property type="project" value="UniProtKB-KW"/>
</dbReference>
<dbReference type="PROSITE" id="PS51831">
    <property type="entry name" value="HD"/>
    <property type="match status" value="1"/>
</dbReference>
<keyword evidence="3" id="KW-0808">Transferase</keyword>
<proteinExistence type="predicted"/>
<gene>
    <name evidence="3" type="ORF">SAMN02949497_0113</name>
</gene>
<protein>
    <submittedName>
        <fullName evidence="3">tRNA nucleotidyltransferase (CCA-adding enzyme)</fullName>
    </submittedName>
</protein>
<feature type="domain" description="HD" evidence="2">
    <location>
        <begin position="101"/>
        <end position="202"/>
    </location>
</feature>
<dbReference type="EMBL" id="FXAM01000003">
    <property type="protein sequence ID" value="SMF97543.1"/>
    <property type="molecule type" value="Genomic_DNA"/>
</dbReference>
<dbReference type="RefSeq" id="WP_085216571.1">
    <property type="nucleotide sequence ID" value="NZ_FXAM01000003.1"/>
</dbReference>
<dbReference type="PANTHER" id="PTHR47545">
    <property type="entry name" value="MULTIFUNCTIONAL CCA PROTEIN"/>
    <property type="match status" value="1"/>
</dbReference>
<dbReference type="OrthoDB" id="9805698at2"/>
<dbReference type="InterPro" id="IPR006674">
    <property type="entry name" value="HD_domain"/>
</dbReference>